<dbReference type="eggNOG" id="KOG2018">
    <property type="taxonomic scope" value="Eukaryota"/>
</dbReference>
<evidence type="ECO:0000256" key="1">
    <source>
        <dbReference type="SAM" id="MobiDB-lite"/>
    </source>
</evidence>
<organism evidence="4 5">
    <name type="scientific">Thalassiosira oceanica</name>
    <name type="common">Marine diatom</name>
    <dbReference type="NCBI Taxonomy" id="159749"/>
    <lineage>
        <taxon>Eukaryota</taxon>
        <taxon>Sar</taxon>
        <taxon>Stramenopiles</taxon>
        <taxon>Ochrophyta</taxon>
        <taxon>Bacillariophyta</taxon>
        <taxon>Coscinodiscophyceae</taxon>
        <taxon>Thalassiosirophycidae</taxon>
        <taxon>Thalassiosirales</taxon>
        <taxon>Thalassiosiraceae</taxon>
        <taxon>Thalassiosira</taxon>
    </lineage>
</organism>
<dbReference type="Pfam" id="PF00899">
    <property type="entry name" value="ThiF"/>
    <property type="match status" value="1"/>
</dbReference>
<dbReference type="InterPro" id="IPR035985">
    <property type="entry name" value="Ubiquitin-activating_enz"/>
</dbReference>
<dbReference type="PANTHER" id="PTHR43267">
    <property type="entry name" value="TRNA THREONYLCARBAMOYLADENOSINE DEHYDRATASE"/>
    <property type="match status" value="1"/>
</dbReference>
<evidence type="ECO:0000313" key="5">
    <source>
        <dbReference type="Proteomes" id="UP000266841"/>
    </source>
</evidence>
<dbReference type="Gene3D" id="3.40.50.720">
    <property type="entry name" value="NAD(P)-binding Rossmann-like Domain"/>
    <property type="match status" value="1"/>
</dbReference>
<feature type="domain" description="THIF-type NAD/FAD binding fold" evidence="3">
    <location>
        <begin position="122"/>
        <end position="362"/>
    </location>
</feature>
<dbReference type="GO" id="GO:0061503">
    <property type="term" value="F:tRNA threonylcarbamoyladenosine dehydratase"/>
    <property type="evidence" value="ECO:0007669"/>
    <property type="project" value="TreeGrafter"/>
</dbReference>
<dbReference type="InterPro" id="IPR000594">
    <property type="entry name" value="ThiF_NAD_FAD-bd"/>
</dbReference>
<keyword evidence="2" id="KW-0732">Signal</keyword>
<feature type="compositionally biased region" description="Polar residues" evidence="1">
    <location>
        <begin position="84"/>
        <end position="94"/>
    </location>
</feature>
<dbReference type="Proteomes" id="UP000266841">
    <property type="component" value="Unassembled WGS sequence"/>
</dbReference>
<sequence>MMRRGLTIFVAFVSFSTHSAYLTTDAGTKSVAKGQRSIRCHRPISFIVSGCISRSTTGGCRAGLRETRLRSSISLDDAPRSSEVDNSGENSGTNEDLDLGSDQRGIRFGGVARLYANRLGGADTEEKVLDRLAASTVAVIGLGGVGSWAAEALCRSGVGNLILVDLDDVCISNTNRQLHATSSSVGKMKIDVMEERLLDINPVCNVTLLYDFVTSDGARSLLQSFQPELTACVDAIDGAHEKTSLILACVELGVPIVTCGGAAGRLDPTQIVLDDLTKVQEDRLLFRCRKVLRQKHGFPKLPVPKRGQKNRVRKWRIPAVYSNEVQEKPKEGLAGDTASSFRLCDGALGTGCFVTATYGLVAASAVIEMIAKDELIVPKRLGRRPEGYS</sequence>
<dbReference type="PANTHER" id="PTHR43267:SF1">
    <property type="entry name" value="TRNA THREONYLCARBAMOYLADENOSINE DEHYDRATASE"/>
    <property type="match status" value="1"/>
</dbReference>
<dbReference type="InterPro" id="IPR045886">
    <property type="entry name" value="ThiF/MoeB/HesA"/>
</dbReference>
<dbReference type="GO" id="GO:0008641">
    <property type="term" value="F:ubiquitin-like modifier activating enzyme activity"/>
    <property type="evidence" value="ECO:0007669"/>
    <property type="project" value="InterPro"/>
</dbReference>
<evidence type="ECO:0000256" key="2">
    <source>
        <dbReference type="SAM" id="SignalP"/>
    </source>
</evidence>
<feature type="chain" id="PRO_5003840118" description="THIF-type NAD/FAD binding fold domain-containing protein" evidence="2">
    <location>
        <begin position="21"/>
        <end position="389"/>
    </location>
</feature>
<feature type="region of interest" description="Disordered" evidence="1">
    <location>
        <begin position="75"/>
        <end position="101"/>
    </location>
</feature>
<dbReference type="OrthoDB" id="206053at2759"/>
<feature type="signal peptide" evidence="2">
    <location>
        <begin position="1"/>
        <end position="20"/>
    </location>
</feature>
<comment type="caution">
    <text evidence="4">The sequence shown here is derived from an EMBL/GenBank/DDBJ whole genome shotgun (WGS) entry which is preliminary data.</text>
</comment>
<reference evidence="4 5" key="1">
    <citation type="journal article" date="2012" name="Genome Biol.">
        <title>Genome and low-iron response of an oceanic diatom adapted to chronic iron limitation.</title>
        <authorList>
            <person name="Lommer M."/>
            <person name="Specht M."/>
            <person name="Roy A.S."/>
            <person name="Kraemer L."/>
            <person name="Andreson R."/>
            <person name="Gutowska M.A."/>
            <person name="Wolf J."/>
            <person name="Bergner S.V."/>
            <person name="Schilhabel M.B."/>
            <person name="Klostermeier U.C."/>
            <person name="Beiko R.G."/>
            <person name="Rosenstiel P."/>
            <person name="Hippler M."/>
            <person name="Laroche J."/>
        </authorList>
    </citation>
    <scope>NUCLEOTIDE SEQUENCE [LARGE SCALE GENOMIC DNA]</scope>
    <source>
        <strain evidence="4 5">CCMP1005</strain>
    </source>
</reference>
<dbReference type="AlphaFoldDB" id="K0RAW4"/>
<dbReference type="EMBL" id="AGNL01047921">
    <property type="protein sequence ID" value="EJK46171.1"/>
    <property type="molecule type" value="Genomic_DNA"/>
</dbReference>
<protein>
    <recommendedName>
        <fullName evidence="3">THIF-type NAD/FAD binding fold domain-containing protein</fullName>
    </recommendedName>
</protein>
<dbReference type="GO" id="GO:0061504">
    <property type="term" value="P:cyclic threonylcarbamoyladenosine biosynthetic process"/>
    <property type="evidence" value="ECO:0007669"/>
    <property type="project" value="TreeGrafter"/>
</dbReference>
<gene>
    <name evidence="4" type="ORF">THAOC_35169</name>
</gene>
<dbReference type="SUPFAM" id="SSF69572">
    <property type="entry name" value="Activating enzymes of the ubiquitin-like proteins"/>
    <property type="match status" value="1"/>
</dbReference>
<keyword evidence="5" id="KW-1185">Reference proteome</keyword>
<name>K0RAW4_THAOC</name>
<dbReference type="CDD" id="cd00755">
    <property type="entry name" value="YgdL_like"/>
    <property type="match status" value="1"/>
</dbReference>
<accession>K0RAW4</accession>
<evidence type="ECO:0000259" key="3">
    <source>
        <dbReference type="Pfam" id="PF00899"/>
    </source>
</evidence>
<evidence type="ECO:0000313" key="4">
    <source>
        <dbReference type="EMBL" id="EJK46171.1"/>
    </source>
</evidence>
<proteinExistence type="predicted"/>